<gene>
    <name evidence="1" type="ORF">BCF44_13117</name>
</gene>
<dbReference type="AlphaFoldDB" id="A0A3E0GTF2"/>
<proteinExistence type="predicted"/>
<accession>A0A3E0GTF2</accession>
<protein>
    <submittedName>
        <fullName evidence="1">Uncharacterized protein</fullName>
    </submittedName>
</protein>
<evidence type="ECO:0000313" key="2">
    <source>
        <dbReference type="Proteomes" id="UP000256269"/>
    </source>
</evidence>
<name>A0A3E0GTF2_9PSEU</name>
<dbReference type="EMBL" id="QUNO01000031">
    <property type="protein sequence ID" value="REH26962.1"/>
    <property type="molecule type" value="Genomic_DNA"/>
</dbReference>
<dbReference type="PROSITE" id="PS51257">
    <property type="entry name" value="PROKAR_LIPOPROTEIN"/>
    <property type="match status" value="1"/>
</dbReference>
<evidence type="ECO:0000313" key="1">
    <source>
        <dbReference type="EMBL" id="REH26962.1"/>
    </source>
</evidence>
<reference evidence="1 2" key="1">
    <citation type="submission" date="2018-08" db="EMBL/GenBank/DDBJ databases">
        <title>Genomic Encyclopedia of Archaeal and Bacterial Type Strains, Phase II (KMG-II): from individual species to whole genera.</title>
        <authorList>
            <person name="Goeker M."/>
        </authorList>
    </citation>
    <scope>NUCLEOTIDE SEQUENCE [LARGE SCALE GENOMIC DNA]</scope>
    <source>
        <strain evidence="1 2">DSM 45791</strain>
    </source>
</reference>
<sequence length="95" mass="9852">MNRVEYTMASFFGSSCEVSPPGFVSAAQPVTCAALTTVKTADLVGLALGAAGFAYFAARAHNHGTFDGTEDIPAQLGNEQATVEELTLMRHAGVS</sequence>
<dbReference type="Proteomes" id="UP000256269">
    <property type="component" value="Unassembled WGS sequence"/>
</dbReference>
<comment type="caution">
    <text evidence="1">The sequence shown here is derived from an EMBL/GenBank/DDBJ whole genome shotgun (WGS) entry which is preliminary data.</text>
</comment>
<keyword evidence="2" id="KW-1185">Reference proteome</keyword>
<organism evidence="1 2">
    <name type="scientific">Kutzneria buriramensis</name>
    <dbReference type="NCBI Taxonomy" id="1045776"/>
    <lineage>
        <taxon>Bacteria</taxon>
        <taxon>Bacillati</taxon>
        <taxon>Actinomycetota</taxon>
        <taxon>Actinomycetes</taxon>
        <taxon>Pseudonocardiales</taxon>
        <taxon>Pseudonocardiaceae</taxon>
        <taxon>Kutzneria</taxon>
    </lineage>
</organism>